<sequence>MKKLVFTLAMVFTLAGFAQQEKPQLEQQGDVVKATYTNDKGAITQTGYFRDGKPHGEWVAYNDNGKEVARATYDEGKKVSTWFFWTDKHSLSEVEFVNNEVKNITKWSSVDALATNP</sequence>
<evidence type="ECO:0008006" key="4">
    <source>
        <dbReference type="Google" id="ProtNLM"/>
    </source>
</evidence>
<feature type="chain" id="PRO_5040894641" description="MORN repeat variant" evidence="1">
    <location>
        <begin position="19"/>
        <end position="117"/>
    </location>
</feature>
<dbReference type="Gene3D" id="2.20.110.10">
    <property type="entry name" value="Histone H3 K4-specific methyltransferase SET7/9 N-terminal domain"/>
    <property type="match status" value="1"/>
</dbReference>
<organism evidence="2 3">
    <name type="scientific">Neptunitalea chrysea</name>
    <dbReference type="NCBI Taxonomy" id="1647581"/>
    <lineage>
        <taxon>Bacteria</taxon>
        <taxon>Pseudomonadati</taxon>
        <taxon>Bacteroidota</taxon>
        <taxon>Flavobacteriia</taxon>
        <taxon>Flavobacteriales</taxon>
        <taxon>Flavobacteriaceae</taxon>
        <taxon>Neptunitalea</taxon>
    </lineage>
</organism>
<keyword evidence="3" id="KW-1185">Reference proteome</keyword>
<feature type="signal peptide" evidence="1">
    <location>
        <begin position="1"/>
        <end position="18"/>
    </location>
</feature>
<evidence type="ECO:0000313" key="2">
    <source>
        <dbReference type="EMBL" id="GLB53450.1"/>
    </source>
</evidence>
<accession>A0A9W6EUG1</accession>
<dbReference type="EMBL" id="BRVP01000018">
    <property type="protein sequence ID" value="GLB53450.1"/>
    <property type="molecule type" value="Genomic_DNA"/>
</dbReference>
<name>A0A9W6EUG1_9FLAO</name>
<dbReference type="RefSeq" id="WP_281755412.1">
    <property type="nucleotide sequence ID" value="NZ_BRVP01000018.1"/>
</dbReference>
<proteinExistence type="predicted"/>
<protein>
    <recommendedName>
        <fullName evidence="4">MORN repeat variant</fullName>
    </recommendedName>
</protein>
<keyword evidence="1" id="KW-0732">Signal</keyword>
<dbReference type="AlphaFoldDB" id="A0A9W6EUG1"/>
<dbReference type="SUPFAM" id="SSF82185">
    <property type="entry name" value="Histone H3 K4-specific methyltransferase SET7/9 N-terminal domain"/>
    <property type="match status" value="1"/>
</dbReference>
<evidence type="ECO:0000256" key="1">
    <source>
        <dbReference type="SAM" id="SignalP"/>
    </source>
</evidence>
<gene>
    <name evidence="2" type="ORF">NBRC110019_24910</name>
</gene>
<evidence type="ECO:0000313" key="3">
    <source>
        <dbReference type="Proteomes" id="UP001143545"/>
    </source>
</evidence>
<comment type="caution">
    <text evidence="2">The sequence shown here is derived from an EMBL/GenBank/DDBJ whole genome shotgun (WGS) entry which is preliminary data.</text>
</comment>
<reference evidence="2" key="1">
    <citation type="submission" date="2022-07" db="EMBL/GenBank/DDBJ databases">
        <title>Taxonomy of Novel Oxalotrophic and Methylotrophic Bacteria.</title>
        <authorList>
            <person name="Sahin N."/>
            <person name="Tani A."/>
        </authorList>
    </citation>
    <scope>NUCLEOTIDE SEQUENCE</scope>
    <source>
        <strain evidence="2">AM327</strain>
    </source>
</reference>
<dbReference type="Proteomes" id="UP001143545">
    <property type="component" value="Unassembled WGS sequence"/>
</dbReference>